<organism evidence="3 4">
    <name type="scientific">Anas platyrhynchos</name>
    <name type="common">Mallard</name>
    <name type="synonym">Anas boschas</name>
    <dbReference type="NCBI Taxonomy" id="8839"/>
    <lineage>
        <taxon>Eukaryota</taxon>
        <taxon>Metazoa</taxon>
        <taxon>Chordata</taxon>
        <taxon>Craniata</taxon>
        <taxon>Vertebrata</taxon>
        <taxon>Euteleostomi</taxon>
        <taxon>Archelosauria</taxon>
        <taxon>Archosauria</taxon>
        <taxon>Dinosauria</taxon>
        <taxon>Saurischia</taxon>
        <taxon>Theropoda</taxon>
        <taxon>Coelurosauria</taxon>
        <taxon>Aves</taxon>
        <taxon>Neognathae</taxon>
        <taxon>Galloanserae</taxon>
        <taxon>Anseriformes</taxon>
        <taxon>Anatidae</taxon>
        <taxon>Anatinae</taxon>
        <taxon>Anas</taxon>
    </lineage>
</organism>
<reference evidence="4" key="1">
    <citation type="journal article" date="2013" name="Nat. Genet.">
        <title>The duck genome and transcriptome provide insight into an avian influenza virus reservoir species.</title>
        <authorList>
            <person name="Huang Y."/>
            <person name="Li Y."/>
            <person name="Burt D.W."/>
            <person name="Chen H."/>
            <person name="Zhang Y."/>
            <person name="Qian W."/>
            <person name="Kim H."/>
            <person name="Gan S."/>
            <person name="Zhao Y."/>
            <person name="Li J."/>
            <person name="Yi K."/>
            <person name="Feng H."/>
            <person name="Zhu P."/>
            <person name="Li B."/>
            <person name="Liu Q."/>
            <person name="Fairley S."/>
            <person name="Magor K.E."/>
            <person name="Du Z."/>
            <person name="Hu X."/>
            <person name="Goodman L."/>
            <person name="Tafer H."/>
            <person name="Vignal A."/>
            <person name="Lee T."/>
            <person name="Kim K.W."/>
            <person name="Sheng Z."/>
            <person name="An Y."/>
            <person name="Searle S."/>
            <person name="Herrero J."/>
            <person name="Groenen M.A."/>
            <person name="Crooijmans R.P."/>
            <person name="Faraut T."/>
            <person name="Cai Q."/>
            <person name="Webster R.G."/>
            <person name="Aldridge J.R."/>
            <person name="Warren W.C."/>
            <person name="Bartschat S."/>
            <person name="Kehr S."/>
            <person name="Marz M."/>
            <person name="Stadler P.F."/>
            <person name="Smith J."/>
            <person name="Kraus R.H."/>
            <person name="Zhao Y."/>
            <person name="Ren L."/>
            <person name="Fei J."/>
            <person name="Morisson M."/>
            <person name="Kaiser P."/>
            <person name="Griffin D.K."/>
            <person name="Rao M."/>
            <person name="Pitel F."/>
            <person name="Wang J."/>
            <person name="Li N."/>
        </authorList>
    </citation>
    <scope>NUCLEOTIDE SEQUENCE [LARGE SCALE GENOMIC DNA]</scope>
</reference>
<evidence type="ECO:0000256" key="2">
    <source>
        <dbReference type="SAM" id="SignalP"/>
    </source>
</evidence>
<feature type="region of interest" description="Disordered" evidence="1">
    <location>
        <begin position="417"/>
        <end position="444"/>
    </location>
</feature>
<feature type="chain" id="PRO_5004344184" evidence="2">
    <location>
        <begin position="21"/>
        <end position="476"/>
    </location>
</feature>
<evidence type="ECO:0000256" key="1">
    <source>
        <dbReference type="SAM" id="MobiDB-lite"/>
    </source>
</evidence>
<keyword evidence="4" id="KW-1185">Reference proteome</keyword>
<evidence type="ECO:0000313" key="4">
    <source>
        <dbReference type="Proteomes" id="UP000296049"/>
    </source>
</evidence>
<sequence length="476" mass="50215">MGRAHWVQLGVLLMARGAGSKDGFSGPLGPQEKDFPPRFHGVLSPGVLAPPRAGFGTSKGSGAVLFAFPKCRQQARQRGKRCGNSQLVVPGFWCKTRGFQDSEQGRSPPPAAFCPDREREACACLATCEGCDLASVLSGAERGAAGSQPADTDTAAGMHAGCSVGPLLALRAVAQDRASARLSLLHAKYAGSLQDPAAFCTALLQKGSLWVEEDDLRQQLRVAGLRSSRVSAAGKLQMHLAVKALNFGMLPVFKISLALDRPQDCAGFNVSICSAAGFAINFAKVSPGHGNGKREPRCCGTAPLRPAGEELGDVPGVDKVHGKYFIPRWRLSLCPASVPTAPQPCSHKFGAQIKEQTEQERAQQPVPAPRAGACPFLLPVHARGTAVHIPLSPACSAPRLLLIHPITKSLWLAPSTVSSSSPHGIPSPALPEHGRAEEPRGQIVHGRDRTCSLRDSGLRAGGFPFFPSRQTDSADV</sequence>
<accession>R0KWH6</accession>
<proteinExistence type="predicted"/>
<keyword evidence="2" id="KW-0732">Signal</keyword>
<dbReference type="Proteomes" id="UP000296049">
    <property type="component" value="Unassembled WGS sequence"/>
</dbReference>
<evidence type="ECO:0000313" key="3">
    <source>
        <dbReference type="EMBL" id="EOA97653.1"/>
    </source>
</evidence>
<name>R0KWH6_ANAPL</name>
<protein>
    <submittedName>
        <fullName evidence="3">Uncharacterized protein</fullName>
    </submittedName>
</protein>
<feature type="compositionally biased region" description="Basic and acidic residues" evidence="1">
    <location>
        <begin position="432"/>
        <end position="444"/>
    </location>
</feature>
<dbReference type="AlphaFoldDB" id="R0KWH6"/>
<feature type="signal peptide" evidence="2">
    <location>
        <begin position="1"/>
        <end position="20"/>
    </location>
</feature>
<gene>
    <name evidence="3" type="ORF">Anapl_16282</name>
</gene>
<dbReference type="EMBL" id="KB743638">
    <property type="protein sequence ID" value="EOA97653.1"/>
    <property type="molecule type" value="Genomic_DNA"/>
</dbReference>